<keyword evidence="3" id="KW-1185">Reference proteome</keyword>
<keyword evidence="1" id="KW-0732">Signal</keyword>
<name>A0A9D4R3J3_DREPO</name>
<comment type="caution">
    <text evidence="2">The sequence shown here is derived from an EMBL/GenBank/DDBJ whole genome shotgun (WGS) entry which is preliminary data.</text>
</comment>
<proteinExistence type="predicted"/>
<evidence type="ECO:0008006" key="4">
    <source>
        <dbReference type="Google" id="ProtNLM"/>
    </source>
</evidence>
<evidence type="ECO:0000313" key="3">
    <source>
        <dbReference type="Proteomes" id="UP000828390"/>
    </source>
</evidence>
<accession>A0A9D4R3J3</accession>
<evidence type="ECO:0000313" key="2">
    <source>
        <dbReference type="EMBL" id="KAH3851955.1"/>
    </source>
</evidence>
<feature type="signal peptide" evidence="1">
    <location>
        <begin position="1"/>
        <end position="21"/>
    </location>
</feature>
<reference evidence="2" key="2">
    <citation type="submission" date="2020-11" db="EMBL/GenBank/DDBJ databases">
        <authorList>
            <person name="McCartney M.A."/>
            <person name="Auch B."/>
            <person name="Kono T."/>
            <person name="Mallez S."/>
            <person name="Becker A."/>
            <person name="Gohl D.M."/>
            <person name="Silverstein K.A.T."/>
            <person name="Koren S."/>
            <person name="Bechman K.B."/>
            <person name="Herman A."/>
            <person name="Abrahante J.E."/>
            <person name="Garbe J."/>
        </authorList>
    </citation>
    <scope>NUCLEOTIDE SEQUENCE</scope>
    <source>
        <strain evidence="2">Duluth1</strain>
        <tissue evidence="2">Whole animal</tissue>
    </source>
</reference>
<reference evidence="2" key="1">
    <citation type="journal article" date="2019" name="bioRxiv">
        <title>The Genome of the Zebra Mussel, Dreissena polymorpha: A Resource for Invasive Species Research.</title>
        <authorList>
            <person name="McCartney M.A."/>
            <person name="Auch B."/>
            <person name="Kono T."/>
            <person name="Mallez S."/>
            <person name="Zhang Y."/>
            <person name="Obille A."/>
            <person name="Becker A."/>
            <person name="Abrahante J.E."/>
            <person name="Garbe J."/>
            <person name="Badalamenti J.P."/>
            <person name="Herman A."/>
            <person name="Mangelson H."/>
            <person name="Liachko I."/>
            <person name="Sullivan S."/>
            <person name="Sone E.D."/>
            <person name="Koren S."/>
            <person name="Silverstein K.A.T."/>
            <person name="Beckman K.B."/>
            <person name="Gohl D.M."/>
        </authorList>
    </citation>
    <scope>NUCLEOTIDE SEQUENCE</scope>
    <source>
        <strain evidence="2">Duluth1</strain>
        <tissue evidence="2">Whole animal</tissue>
    </source>
</reference>
<sequence length="109" mass="12306">MESLMRLLVWLFLRLPFFSRGLTGDGVPSLGHCFSYQILWHSTVIAAVVTSPPCLISSEVTLSTTGDFSWLKTTSSSDNALPGNQRIRKTWQPWHVLIKNLCMQRRKAA</sequence>
<feature type="chain" id="PRO_5039437414" description="Secreted protein" evidence="1">
    <location>
        <begin position="22"/>
        <end position="109"/>
    </location>
</feature>
<dbReference type="AlphaFoldDB" id="A0A9D4R3J3"/>
<evidence type="ECO:0000256" key="1">
    <source>
        <dbReference type="SAM" id="SignalP"/>
    </source>
</evidence>
<protein>
    <recommendedName>
        <fullName evidence="4">Secreted protein</fullName>
    </recommendedName>
</protein>
<gene>
    <name evidence="2" type="ORF">DPMN_094442</name>
</gene>
<dbReference type="Proteomes" id="UP000828390">
    <property type="component" value="Unassembled WGS sequence"/>
</dbReference>
<organism evidence="2 3">
    <name type="scientific">Dreissena polymorpha</name>
    <name type="common">Zebra mussel</name>
    <name type="synonym">Mytilus polymorpha</name>
    <dbReference type="NCBI Taxonomy" id="45954"/>
    <lineage>
        <taxon>Eukaryota</taxon>
        <taxon>Metazoa</taxon>
        <taxon>Spiralia</taxon>
        <taxon>Lophotrochozoa</taxon>
        <taxon>Mollusca</taxon>
        <taxon>Bivalvia</taxon>
        <taxon>Autobranchia</taxon>
        <taxon>Heteroconchia</taxon>
        <taxon>Euheterodonta</taxon>
        <taxon>Imparidentia</taxon>
        <taxon>Neoheterodontei</taxon>
        <taxon>Myida</taxon>
        <taxon>Dreissenoidea</taxon>
        <taxon>Dreissenidae</taxon>
        <taxon>Dreissena</taxon>
    </lineage>
</organism>
<dbReference type="EMBL" id="JAIWYP010000003">
    <property type="protein sequence ID" value="KAH3851955.1"/>
    <property type="molecule type" value="Genomic_DNA"/>
</dbReference>